<name>A0A915JHU4_ROMCU</name>
<reference evidence="3" key="1">
    <citation type="submission" date="2022-11" db="UniProtKB">
        <authorList>
            <consortium name="WormBaseParasite"/>
        </authorList>
    </citation>
    <scope>IDENTIFICATION</scope>
</reference>
<accession>A0A915JHU4</accession>
<feature type="compositionally biased region" description="Acidic residues" evidence="1">
    <location>
        <begin position="149"/>
        <end position="160"/>
    </location>
</feature>
<feature type="region of interest" description="Disordered" evidence="1">
    <location>
        <begin position="128"/>
        <end position="171"/>
    </location>
</feature>
<dbReference type="WBParaSite" id="nRc.2.0.1.t25662-RA">
    <property type="protein sequence ID" value="nRc.2.0.1.t25662-RA"/>
    <property type="gene ID" value="nRc.2.0.1.g25662"/>
</dbReference>
<feature type="compositionally biased region" description="Basic and acidic residues" evidence="1">
    <location>
        <begin position="132"/>
        <end position="145"/>
    </location>
</feature>
<keyword evidence="2" id="KW-1185">Reference proteome</keyword>
<feature type="region of interest" description="Disordered" evidence="1">
    <location>
        <begin position="1"/>
        <end position="42"/>
    </location>
</feature>
<protein>
    <submittedName>
        <fullName evidence="3">Uncharacterized protein</fullName>
    </submittedName>
</protein>
<evidence type="ECO:0000313" key="2">
    <source>
        <dbReference type="Proteomes" id="UP000887565"/>
    </source>
</evidence>
<evidence type="ECO:0000313" key="3">
    <source>
        <dbReference type="WBParaSite" id="nRc.2.0.1.t25662-RA"/>
    </source>
</evidence>
<feature type="compositionally biased region" description="Basic residues" evidence="1">
    <location>
        <begin position="15"/>
        <end position="30"/>
    </location>
</feature>
<evidence type="ECO:0000256" key="1">
    <source>
        <dbReference type="SAM" id="MobiDB-lite"/>
    </source>
</evidence>
<dbReference type="Proteomes" id="UP000887565">
    <property type="component" value="Unplaced"/>
</dbReference>
<organism evidence="2 3">
    <name type="scientific">Romanomermis culicivorax</name>
    <name type="common">Nematode worm</name>
    <dbReference type="NCBI Taxonomy" id="13658"/>
    <lineage>
        <taxon>Eukaryota</taxon>
        <taxon>Metazoa</taxon>
        <taxon>Ecdysozoa</taxon>
        <taxon>Nematoda</taxon>
        <taxon>Enoplea</taxon>
        <taxon>Dorylaimia</taxon>
        <taxon>Mermithida</taxon>
        <taxon>Mermithoidea</taxon>
        <taxon>Mermithidae</taxon>
        <taxon>Romanomermis</taxon>
    </lineage>
</organism>
<sequence length="213" mass="23852">MEKPGQSLKAARNSRQPKPRRALNRHRRRGLSLDSHQQSTDEMDATITSNLDANRTTTNTSIIDPDIPIGPTSNIVTPSATTPAITLAVPTIPAIIQPPSAFYRLDFAAAVAETSMAAKQQIRRLSTTWAEEMEKQPPTDRRDTASEVSNEDDSDYEEENTAQKNGTKPWKRQFQFLKSKRHWKCHDKGRIPGLCLVPMQRHEEPGQGQTLAL</sequence>
<proteinExistence type="predicted"/>
<dbReference type="AlphaFoldDB" id="A0A915JHU4"/>